<evidence type="ECO:0000259" key="5">
    <source>
        <dbReference type="Pfam" id="PF07992"/>
    </source>
</evidence>
<comment type="cofactor">
    <cofactor evidence="1">
        <name>FAD</name>
        <dbReference type="ChEBI" id="CHEBI:57692"/>
    </cofactor>
</comment>
<organism evidence="7 8">
    <name type="scientific">Paraburkholderia phymatum (strain DSM 17167 / CIP 108236 / LMG 21445 / STM815)</name>
    <name type="common">Burkholderia phymatum</name>
    <dbReference type="NCBI Taxonomy" id="391038"/>
    <lineage>
        <taxon>Bacteria</taxon>
        <taxon>Pseudomonadati</taxon>
        <taxon>Pseudomonadota</taxon>
        <taxon>Betaproteobacteria</taxon>
        <taxon>Burkholderiales</taxon>
        <taxon>Burkholderiaceae</taxon>
        <taxon>Paraburkholderia</taxon>
    </lineage>
</organism>
<accession>B2JT93</accession>
<keyword evidence="4" id="KW-0560">Oxidoreductase</keyword>
<dbReference type="InterPro" id="IPR016156">
    <property type="entry name" value="FAD/NAD-linked_Rdtase_dimer_sf"/>
</dbReference>
<evidence type="ECO:0000259" key="6">
    <source>
        <dbReference type="Pfam" id="PF14759"/>
    </source>
</evidence>
<keyword evidence="8" id="KW-1185">Reference proteome</keyword>
<evidence type="ECO:0000313" key="8">
    <source>
        <dbReference type="Proteomes" id="UP000001192"/>
    </source>
</evidence>
<dbReference type="InterPro" id="IPR050446">
    <property type="entry name" value="FAD-oxidoreductase/Apoptosis"/>
</dbReference>
<dbReference type="KEGG" id="bph:Bphy_6775"/>
<dbReference type="PRINTS" id="PR00411">
    <property type="entry name" value="PNDRDTASEI"/>
</dbReference>
<feature type="domain" description="FAD/NAD(P)-binding" evidence="5">
    <location>
        <begin position="6"/>
        <end position="303"/>
    </location>
</feature>
<reference evidence="8" key="1">
    <citation type="journal article" date="2014" name="Stand. Genomic Sci.">
        <title>Complete genome sequence of Burkholderia phymatum STM815(T), a broad host range and efficient nitrogen-fixing symbiont of Mimosa species.</title>
        <authorList>
            <person name="Moulin L."/>
            <person name="Klonowska A."/>
            <person name="Caroline B."/>
            <person name="Booth K."/>
            <person name="Vriezen J.A."/>
            <person name="Melkonian R."/>
            <person name="James E.K."/>
            <person name="Young J.P."/>
            <person name="Bena G."/>
            <person name="Hauser L."/>
            <person name="Land M."/>
            <person name="Kyrpides N."/>
            <person name="Bruce D."/>
            <person name="Chain P."/>
            <person name="Copeland A."/>
            <person name="Pitluck S."/>
            <person name="Woyke T."/>
            <person name="Lizotte-Waniewski M."/>
            <person name="Bristow J."/>
            <person name="Riley M."/>
        </authorList>
    </citation>
    <scope>NUCLEOTIDE SEQUENCE [LARGE SCALE GENOMIC DNA]</scope>
    <source>
        <strain evidence="8">DSM 17167 / CIP 108236 / LMG 21445 / STM815</strain>
        <plasmid evidence="8">Plasmid pBPHY01</plasmid>
    </source>
</reference>
<evidence type="ECO:0000256" key="4">
    <source>
        <dbReference type="ARBA" id="ARBA00023002"/>
    </source>
</evidence>
<dbReference type="EMBL" id="CP001045">
    <property type="protein sequence ID" value="ACC75796.1"/>
    <property type="molecule type" value="Genomic_DNA"/>
</dbReference>
<dbReference type="Gene3D" id="3.30.390.30">
    <property type="match status" value="1"/>
</dbReference>
<dbReference type="SUPFAM" id="SSF51905">
    <property type="entry name" value="FAD/NAD(P)-binding domain"/>
    <property type="match status" value="1"/>
</dbReference>
<dbReference type="PRINTS" id="PR00368">
    <property type="entry name" value="FADPNR"/>
</dbReference>
<keyword evidence="3" id="KW-0274">FAD</keyword>
<dbReference type="AlphaFoldDB" id="B2JT93"/>
<dbReference type="InterPro" id="IPR036188">
    <property type="entry name" value="FAD/NAD-bd_sf"/>
</dbReference>
<dbReference type="PANTHER" id="PTHR43557">
    <property type="entry name" value="APOPTOSIS-INDUCING FACTOR 1"/>
    <property type="match status" value="1"/>
</dbReference>
<dbReference type="Pfam" id="PF14759">
    <property type="entry name" value="Reductase_C"/>
    <property type="match status" value="1"/>
</dbReference>
<evidence type="ECO:0000256" key="2">
    <source>
        <dbReference type="ARBA" id="ARBA00022630"/>
    </source>
</evidence>
<dbReference type="SUPFAM" id="SSF55424">
    <property type="entry name" value="FAD/NAD-linked reductases, dimerisation (C-terminal) domain"/>
    <property type="match status" value="1"/>
</dbReference>
<protein>
    <submittedName>
        <fullName evidence="7">FAD-dependent pyridine nucleotide-disulphide oxidoreductase</fullName>
    </submittedName>
</protein>
<sequence>MSRQERMVIVGGGQCGARAAHALRANGWDGAITLIGGERTLPYERPPLSKAVLTGERSTAQGTLYGDAFYEEQRIDTQFGRRVVALDRQRKTVCVEGGHVIAYSKLLLATGAAPRSLAVPGCTLPGVYTLRTDVEAENIARQLLPRRRIAIIGAGFIGLEVAASAVRMGCEVVVLEAAPRALMRAVPALVAERIVDLHRSMGVDVRFGVKVLRFVGNDVVSGIELAESEVVGCDAVVIGVGVTPCTQLAQRAELDVADGIVVDSGLRTSDASIFAAGDACSFVHPLFDKRIRLECWKNAEDQARIAALNMLGHEETCRNVPWFWSDHYDMTVQVAGLPSLGSSTVVRETGAKSCVVFALSTDGVLVGASGVGPIGDIAKDIRMSQDLIARRMQVSPVALMDRSVRLRSLMAADAL</sequence>
<proteinExistence type="predicted"/>
<evidence type="ECO:0000256" key="1">
    <source>
        <dbReference type="ARBA" id="ARBA00001974"/>
    </source>
</evidence>
<name>B2JT93_PARP8</name>
<dbReference type="HOGENOM" id="CLU_003291_4_0_4"/>
<dbReference type="GO" id="GO:0016651">
    <property type="term" value="F:oxidoreductase activity, acting on NAD(P)H"/>
    <property type="evidence" value="ECO:0007669"/>
    <property type="project" value="TreeGrafter"/>
</dbReference>
<feature type="domain" description="Reductase C-terminal" evidence="6">
    <location>
        <begin position="322"/>
        <end position="410"/>
    </location>
</feature>
<dbReference type="RefSeq" id="WP_012405955.1">
    <property type="nucleotide sequence ID" value="NC_010625.1"/>
</dbReference>
<dbReference type="Gene3D" id="3.50.50.60">
    <property type="entry name" value="FAD/NAD(P)-binding domain"/>
    <property type="match status" value="2"/>
</dbReference>
<dbReference type="Proteomes" id="UP000001192">
    <property type="component" value="Plasmid pBPHY01"/>
</dbReference>
<dbReference type="PANTHER" id="PTHR43557:SF2">
    <property type="entry name" value="RIESKE DOMAIN-CONTAINING PROTEIN-RELATED"/>
    <property type="match status" value="1"/>
</dbReference>
<geneLocation type="plasmid" evidence="7 8">
    <name>pBPHY01</name>
</geneLocation>
<keyword evidence="7" id="KW-0614">Plasmid</keyword>
<evidence type="ECO:0000313" key="7">
    <source>
        <dbReference type="EMBL" id="ACC75796.1"/>
    </source>
</evidence>
<dbReference type="GO" id="GO:0005737">
    <property type="term" value="C:cytoplasm"/>
    <property type="evidence" value="ECO:0007669"/>
    <property type="project" value="TreeGrafter"/>
</dbReference>
<gene>
    <name evidence="7" type="ordered locus">Bphy_6775</name>
</gene>
<dbReference type="Pfam" id="PF07992">
    <property type="entry name" value="Pyr_redox_2"/>
    <property type="match status" value="1"/>
</dbReference>
<dbReference type="InterPro" id="IPR028202">
    <property type="entry name" value="Reductase_C"/>
</dbReference>
<dbReference type="OrthoDB" id="9769238at2"/>
<keyword evidence="2" id="KW-0285">Flavoprotein</keyword>
<evidence type="ECO:0000256" key="3">
    <source>
        <dbReference type="ARBA" id="ARBA00022827"/>
    </source>
</evidence>
<dbReference type="InterPro" id="IPR023753">
    <property type="entry name" value="FAD/NAD-binding_dom"/>
</dbReference>